<comment type="function">
    <text evidence="15">Cytokine that in its homotrimeric form binds to TNFRSF1A/TNFR1, TNFRSF1B/TNFBR and TNFRSF14/HVEM. In its heterotrimeric form with LTB binds to TNFRSF3/LTBR. Lymphotoxin is produced by lymphocytes and is cytotoxic for a wide range of tumor cells in vitro and in vivo.</text>
</comment>
<evidence type="ECO:0000256" key="3">
    <source>
        <dbReference type="ARBA" id="ARBA00013893"/>
    </source>
</evidence>
<name>A0A9Q1FAX3_SYNKA</name>
<keyword evidence="11" id="KW-1015">Disulfide bond</keyword>
<evidence type="ECO:0000256" key="13">
    <source>
        <dbReference type="ARBA" id="ARBA00033253"/>
    </source>
</evidence>
<dbReference type="Pfam" id="PF00229">
    <property type="entry name" value="TNF"/>
    <property type="match status" value="1"/>
</dbReference>
<sequence length="230" mass="25927">MEGYTATLMDVESGDAALVVQLPRKPSGAWAWRLCGALTLVALCGIAVLLFLCHRPTQEHGNEPNEHQQHLKQISTNVKAAIHLHGEFNREVYNSSVLWRDGDGHSFFQGGLKLKNNEIIIPQNGLYFVYSQVSFRVQCGSTVGRMKKPLSHMILRWSDSYNDQKPLLSAVRTMCQRDAVGHDRSRHLYNAVYMGAIFSLESEDRLWTETNQLEDVDGDEGKTFFGVFAL</sequence>
<evidence type="ECO:0000256" key="14">
    <source>
        <dbReference type="ARBA" id="ARBA00033263"/>
    </source>
</evidence>
<evidence type="ECO:0000313" key="19">
    <source>
        <dbReference type="EMBL" id="KAJ8354522.1"/>
    </source>
</evidence>
<proteinExistence type="inferred from homology"/>
<organism evidence="19 20">
    <name type="scientific">Synaphobranchus kaupii</name>
    <name type="common">Kaup's arrowtooth eel</name>
    <dbReference type="NCBI Taxonomy" id="118154"/>
    <lineage>
        <taxon>Eukaryota</taxon>
        <taxon>Metazoa</taxon>
        <taxon>Chordata</taxon>
        <taxon>Craniata</taxon>
        <taxon>Vertebrata</taxon>
        <taxon>Euteleostomi</taxon>
        <taxon>Actinopterygii</taxon>
        <taxon>Neopterygii</taxon>
        <taxon>Teleostei</taxon>
        <taxon>Anguilliformes</taxon>
        <taxon>Synaphobranchidae</taxon>
        <taxon>Synaphobranchus</taxon>
    </lineage>
</organism>
<dbReference type="Gene3D" id="2.60.120.40">
    <property type="match status" value="1"/>
</dbReference>
<accession>A0A9Q1FAX3</accession>
<evidence type="ECO:0000256" key="8">
    <source>
        <dbReference type="ARBA" id="ARBA00022968"/>
    </source>
</evidence>
<dbReference type="PANTHER" id="PTHR11471">
    <property type="entry name" value="TUMOR NECROSIS FACTOR FAMILY MEMBER"/>
    <property type="match status" value="1"/>
</dbReference>
<dbReference type="AlphaFoldDB" id="A0A9Q1FAX3"/>
<dbReference type="PANTHER" id="PTHR11471:SF23">
    <property type="entry name" value="TUMOR NECROSIS FACTOR"/>
    <property type="match status" value="1"/>
</dbReference>
<dbReference type="PRINTS" id="PR01234">
    <property type="entry name" value="TNECROSISFCT"/>
</dbReference>
<reference evidence="19" key="1">
    <citation type="journal article" date="2023" name="Science">
        <title>Genome structures resolve the early diversification of teleost fishes.</title>
        <authorList>
            <person name="Parey E."/>
            <person name="Louis A."/>
            <person name="Montfort J."/>
            <person name="Bouchez O."/>
            <person name="Roques C."/>
            <person name="Iampietro C."/>
            <person name="Lluch J."/>
            <person name="Castinel A."/>
            <person name="Donnadieu C."/>
            <person name="Desvignes T."/>
            <person name="Floi Bucao C."/>
            <person name="Jouanno E."/>
            <person name="Wen M."/>
            <person name="Mejri S."/>
            <person name="Dirks R."/>
            <person name="Jansen H."/>
            <person name="Henkel C."/>
            <person name="Chen W.J."/>
            <person name="Zahm M."/>
            <person name="Cabau C."/>
            <person name="Klopp C."/>
            <person name="Thompson A.W."/>
            <person name="Robinson-Rechavi M."/>
            <person name="Braasch I."/>
            <person name="Lecointre G."/>
            <person name="Bobe J."/>
            <person name="Postlethwait J.H."/>
            <person name="Berthelot C."/>
            <person name="Roest Crollius H."/>
            <person name="Guiguen Y."/>
        </authorList>
    </citation>
    <scope>NUCLEOTIDE SEQUENCE</scope>
    <source>
        <strain evidence="19">WJC10195</strain>
    </source>
</reference>
<dbReference type="InterPro" id="IPR006052">
    <property type="entry name" value="TNF_dom"/>
</dbReference>
<dbReference type="PROSITE" id="PS50049">
    <property type="entry name" value="THD_2"/>
    <property type="match status" value="1"/>
</dbReference>
<comment type="subcellular location">
    <subcellularLocation>
        <location evidence="1">Membrane</location>
        <topology evidence="1">Single-pass type II membrane protein</topology>
    </subcellularLocation>
</comment>
<evidence type="ECO:0000256" key="1">
    <source>
        <dbReference type="ARBA" id="ARBA00004606"/>
    </source>
</evidence>
<keyword evidence="9 17" id="KW-1133">Transmembrane helix</keyword>
<dbReference type="GO" id="GO:0005125">
    <property type="term" value="F:cytokine activity"/>
    <property type="evidence" value="ECO:0007669"/>
    <property type="project" value="UniProtKB-KW"/>
</dbReference>
<evidence type="ECO:0000256" key="17">
    <source>
        <dbReference type="SAM" id="Phobius"/>
    </source>
</evidence>
<dbReference type="PRINTS" id="PR01236">
    <property type="entry name" value="TNFBETA"/>
</dbReference>
<dbReference type="GO" id="GO:0005164">
    <property type="term" value="F:tumor necrosis factor receptor binding"/>
    <property type="evidence" value="ECO:0007669"/>
    <property type="project" value="InterPro"/>
</dbReference>
<dbReference type="SMART" id="SM00207">
    <property type="entry name" value="TNF"/>
    <property type="match status" value="1"/>
</dbReference>
<evidence type="ECO:0000256" key="6">
    <source>
        <dbReference type="ARBA" id="ARBA00022692"/>
    </source>
</evidence>
<evidence type="ECO:0000256" key="15">
    <source>
        <dbReference type="ARBA" id="ARBA00046146"/>
    </source>
</evidence>
<feature type="domain" description="THD" evidence="18">
    <location>
        <begin position="80"/>
        <end position="230"/>
    </location>
</feature>
<evidence type="ECO:0000313" key="20">
    <source>
        <dbReference type="Proteomes" id="UP001152622"/>
    </source>
</evidence>
<comment type="similarity">
    <text evidence="2">Belongs to the tumor necrosis factor family.</text>
</comment>
<dbReference type="GO" id="GO:0005615">
    <property type="term" value="C:extracellular space"/>
    <property type="evidence" value="ECO:0007669"/>
    <property type="project" value="UniProtKB-KW"/>
</dbReference>
<dbReference type="OrthoDB" id="9940698at2759"/>
<protein>
    <recommendedName>
        <fullName evidence="4">Lymphotoxin-alpha</fullName>
    </recommendedName>
    <alternativeName>
        <fullName evidence="12">TNF-alpha</fullName>
    </alternativeName>
    <alternativeName>
        <fullName evidence="13">TNF-beta</fullName>
    </alternativeName>
    <alternativeName>
        <fullName evidence="3">Tumor necrosis factor</fullName>
    </alternativeName>
    <alternativeName>
        <fullName evidence="14">Tumor necrosis factor ligand superfamily member 1</fullName>
    </alternativeName>
</protein>
<dbReference type="InterPro" id="IPR006053">
    <property type="entry name" value="TNF"/>
</dbReference>
<feature type="transmembrane region" description="Helical" evidence="17">
    <location>
        <begin position="30"/>
        <end position="52"/>
    </location>
</feature>
<dbReference type="InterPro" id="IPR008983">
    <property type="entry name" value="Tumour_necrosis_fac-like_dom"/>
</dbReference>
<evidence type="ECO:0000256" key="7">
    <source>
        <dbReference type="ARBA" id="ARBA00022729"/>
    </source>
</evidence>
<evidence type="ECO:0000256" key="9">
    <source>
        <dbReference type="ARBA" id="ARBA00022989"/>
    </source>
</evidence>
<dbReference type="InterPro" id="IPR002960">
    <property type="entry name" value="TNF_beta"/>
</dbReference>
<dbReference type="EMBL" id="JAINUF010000007">
    <property type="protein sequence ID" value="KAJ8354522.1"/>
    <property type="molecule type" value="Genomic_DNA"/>
</dbReference>
<evidence type="ECO:0000256" key="5">
    <source>
        <dbReference type="ARBA" id="ARBA00022514"/>
    </source>
</evidence>
<keyword evidence="10 17" id="KW-0472">Membrane</keyword>
<keyword evidence="8" id="KW-0735">Signal-anchor</keyword>
<dbReference type="CDD" id="cd00184">
    <property type="entry name" value="TNF"/>
    <property type="match status" value="1"/>
</dbReference>
<dbReference type="Proteomes" id="UP001152622">
    <property type="component" value="Chromosome 7"/>
</dbReference>
<dbReference type="GO" id="GO:0006955">
    <property type="term" value="P:immune response"/>
    <property type="evidence" value="ECO:0007669"/>
    <property type="project" value="InterPro"/>
</dbReference>
<evidence type="ECO:0000256" key="16">
    <source>
        <dbReference type="ARBA" id="ARBA00046860"/>
    </source>
</evidence>
<evidence type="ECO:0000259" key="18">
    <source>
        <dbReference type="PROSITE" id="PS50049"/>
    </source>
</evidence>
<evidence type="ECO:0000256" key="11">
    <source>
        <dbReference type="ARBA" id="ARBA00023157"/>
    </source>
</evidence>
<keyword evidence="6 17" id="KW-0812">Transmembrane</keyword>
<evidence type="ECO:0000256" key="2">
    <source>
        <dbReference type="ARBA" id="ARBA00008670"/>
    </source>
</evidence>
<comment type="subunit">
    <text evidence="16">Homotrimer, and heterotrimer of either two LTB and one LTA subunits or (less prevalent) two LTA and one LTB subunits. Interacts with TNFRSF14.</text>
</comment>
<dbReference type="SUPFAM" id="SSF49842">
    <property type="entry name" value="TNF-like"/>
    <property type="match status" value="1"/>
</dbReference>
<evidence type="ECO:0000256" key="4">
    <source>
        <dbReference type="ARBA" id="ARBA00018403"/>
    </source>
</evidence>
<gene>
    <name evidence="19" type="ORF">SKAU_G00220890</name>
</gene>
<keyword evidence="20" id="KW-1185">Reference proteome</keyword>
<keyword evidence="7" id="KW-0732">Signal</keyword>
<dbReference type="GO" id="GO:0016020">
    <property type="term" value="C:membrane"/>
    <property type="evidence" value="ECO:0007669"/>
    <property type="project" value="UniProtKB-SubCell"/>
</dbReference>
<keyword evidence="5" id="KW-0202">Cytokine</keyword>
<evidence type="ECO:0000256" key="12">
    <source>
        <dbReference type="ARBA" id="ARBA00029751"/>
    </source>
</evidence>
<evidence type="ECO:0000256" key="10">
    <source>
        <dbReference type="ARBA" id="ARBA00023136"/>
    </source>
</evidence>
<comment type="caution">
    <text evidence="19">The sequence shown here is derived from an EMBL/GenBank/DDBJ whole genome shotgun (WGS) entry which is preliminary data.</text>
</comment>